<dbReference type="Proteomes" id="UP000570010">
    <property type="component" value="Unassembled WGS sequence"/>
</dbReference>
<dbReference type="RefSeq" id="WP_163242766.1">
    <property type="nucleotide sequence ID" value="NZ_JAAIWN010000032.1"/>
</dbReference>
<dbReference type="GO" id="GO:0016757">
    <property type="term" value="F:glycosyltransferase activity"/>
    <property type="evidence" value="ECO:0007669"/>
    <property type="project" value="TreeGrafter"/>
</dbReference>
<evidence type="ECO:0000313" key="3">
    <source>
        <dbReference type="EMBL" id="NEY82360.1"/>
    </source>
</evidence>
<dbReference type="PANTHER" id="PTHR46401:SF2">
    <property type="entry name" value="GLYCOSYLTRANSFERASE WBBK-RELATED"/>
    <property type="match status" value="1"/>
</dbReference>
<dbReference type="Pfam" id="PF13692">
    <property type="entry name" value="Glyco_trans_1_4"/>
    <property type="match status" value="1"/>
</dbReference>
<reference evidence="2 5" key="2">
    <citation type="submission" date="2020-07" db="EMBL/GenBank/DDBJ databases">
        <authorList>
            <person name="Feng H."/>
        </authorList>
    </citation>
    <scope>NUCLEOTIDE SEQUENCE [LARGE SCALE GENOMIC DNA]</scope>
    <source>
        <strain evidence="2">S-12</strain>
        <strain evidence="5">s-12</strain>
    </source>
</reference>
<dbReference type="Gene3D" id="3.40.50.2000">
    <property type="entry name" value="Glycogen Phosphorylase B"/>
    <property type="match status" value="1"/>
</dbReference>
<dbReference type="CDD" id="cd03801">
    <property type="entry name" value="GT4_PimA-like"/>
    <property type="match status" value="1"/>
</dbReference>
<protein>
    <submittedName>
        <fullName evidence="3">Glycosyltransferase family 4 protein</fullName>
    </submittedName>
</protein>
<keyword evidence="1 3" id="KW-0808">Transferase</keyword>
<accession>A0A6B3VVU1</accession>
<dbReference type="PANTHER" id="PTHR46401">
    <property type="entry name" value="GLYCOSYLTRANSFERASE WBBK-RELATED"/>
    <property type="match status" value="1"/>
</dbReference>
<proteinExistence type="predicted"/>
<dbReference type="SUPFAM" id="SSF53756">
    <property type="entry name" value="UDP-Glycosyltransferase/glycogen phosphorylase"/>
    <property type="match status" value="1"/>
</dbReference>
<sequence length="368" mass="43013">MSKILILTEDYPSNENKYPSSFIHSRNLIYLKNGFELLVLSFNANKAYKYEGIDVISLKEFEADYQVSSFDLVLSHAPNLRHHVVFLNKHQKKIKKVVFFIHGHEVLKINKYYPNPYSFDKNSSVTKDLLQNFYDTVKLLILKRYFKSLLLKSKAHIVFVSEWMKTEFIKNVKIDDHILRERSSIIHNNINEVFEVESYIPAEKFLADVITIRPLDKSKYAIDVVAKIAEANPNITFHVYGKGEYFNHYQPPENLVVFNQFLSQKEIPKLLNQYRCALMPTRLDSQGVMMCEMAAYGIPLITSNISICQEMMKGFSNTFFIHNDLTKNQDITTFISNIDFTKEINKEKFSLKNTVFKEIDLIKKLIED</sequence>
<dbReference type="Proteomes" id="UP000472971">
    <property type="component" value="Unassembled WGS sequence"/>
</dbReference>
<gene>
    <name evidence="3" type="ORF">G4D64_12805</name>
    <name evidence="2" type="ORF">H1Z61_13195</name>
</gene>
<evidence type="ECO:0000313" key="5">
    <source>
        <dbReference type="Proteomes" id="UP000570010"/>
    </source>
</evidence>
<dbReference type="EMBL" id="JAAIWN010000032">
    <property type="protein sequence ID" value="NEY82360.1"/>
    <property type="molecule type" value="Genomic_DNA"/>
</dbReference>
<evidence type="ECO:0000313" key="2">
    <source>
        <dbReference type="EMBL" id="MBA4538061.1"/>
    </source>
</evidence>
<dbReference type="GO" id="GO:0009103">
    <property type="term" value="P:lipopolysaccharide biosynthetic process"/>
    <property type="evidence" value="ECO:0007669"/>
    <property type="project" value="TreeGrafter"/>
</dbReference>
<keyword evidence="4" id="KW-1185">Reference proteome</keyword>
<name>A0A6B3VVU1_9BACI</name>
<comment type="caution">
    <text evidence="3">The sequence shown here is derived from an EMBL/GenBank/DDBJ whole genome shotgun (WGS) entry which is preliminary data.</text>
</comment>
<evidence type="ECO:0000313" key="4">
    <source>
        <dbReference type="Proteomes" id="UP000472971"/>
    </source>
</evidence>
<reference evidence="3 4" key="1">
    <citation type="submission" date="2020-02" db="EMBL/GenBank/DDBJ databases">
        <title>Bacillus aquiflavi sp. nov., isolated from yellow water of strong flavor Chinese baijiu in Yibin region of China.</title>
        <authorList>
            <person name="Xie J."/>
        </authorList>
    </citation>
    <scope>NUCLEOTIDE SEQUENCE [LARGE SCALE GENOMIC DNA]</scope>
    <source>
        <strain evidence="3 4">3H-10</strain>
    </source>
</reference>
<evidence type="ECO:0000256" key="1">
    <source>
        <dbReference type="ARBA" id="ARBA00022679"/>
    </source>
</evidence>
<organism evidence="3 4">
    <name type="scientific">Bacillus aquiflavi</name>
    <dbReference type="NCBI Taxonomy" id="2672567"/>
    <lineage>
        <taxon>Bacteria</taxon>
        <taxon>Bacillati</taxon>
        <taxon>Bacillota</taxon>
        <taxon>Bacilli</taxon>
        <taxon>Bacillales</taxon>
        <taxon>Bacillaceae</taxon>
        <taxon>Bacillus</taxon>
    </lineage>
</organism>
<dbReference type="AlphaFoldDB" id="A0A6B3VVU1"/>
<dbReference type="EMBL" id="JACEIO010000033">
    <property type="protein sequence ID" value="MBA4538061.1"/>
    <property type="molecule type" value="Genomic_DNA"/>
</dbReference>